<name>A0A504YUB8_FASGI</name>
<evidence type="ECO:0000256" key="1">
    <source>
        <dbReference type="SAM" id="MobiDB-lite"/>
    </source>
</evidence>
<keyword evidence="3" id="KW-1185">Reference proteome</keyword>
<comment type="caution">
    <text evidence="2">The sequence shown here is derived from an EMBL/GenBank/DDBJ whole genome shotgun (WGS) entry which is preliminary data.</text>
</comment>
<reference evidence="2 3" key="1">
    <citation type="submission" date="2019-04" db="EMBL/GenBank/DDBJ databases">
        <title>Annotation for the trematode Fasciola gigantica.</title>
        <authorList>
            <person name="Choi Y.-J."/>
        </authorList>
    </citation>
    <scope>NUCLEOTIDE SEQUENCE [LARGE SCALE GENOMIC DNA]</scope>
    <source>
        <strain evidence="2">Uganda_cow_1</strain>
    </source>
</reference>
<dbReference type="AlphaFoldDB" id="A0A504YUB8"/>
<evidence type="ECO:0000313" key="2">
    <source>
        <dbReference type="EMBL" id="TPP65054.1"/>
    </source>
</evidence>
<dbReference type="STRING" id="46835.A0A504YUB8"/>
<gene>
    <name evidence="2" type="ORF">FGIG_05920</name>
</gene>
<evidence type="ECO:0000313" key="3">
    <source>
        <dbReference type="Proteomes" id="UP000316759"/>
    </source>
</evidence>
<dbReference type="OrthoDB" id="10068383at2759"/>
<feature type="region of interest" description="Disordered" evidence="1">
    <location>
        <begin position="1"/>
        <end position="25"/>
    </location>
</feature>
<organism evidence="2 3">
    <name type="scientific">Fasciola gigantica</name>
    <name type="common">Giant liver fluke</name>
    <dbReference type="NCBI Taxonomy" id="46835"/>
    <lineage>
        <taxon>Eukaryota</taxon>
        <taxon>Metazoa</taxon>
        <taxon>Spiralia</taxon>
        <taxon>Lophotrochozoa</taxon>
        <taxon>Platyhelminthes</taxon>
        <taxon>Trematoda</taxon>
        <taxon>Digenea</taxon>
        <taxon>Plagiorchiida</taxon>
        <taxon>Echinostomata</taxon>
        <taxon>Echinostomatoidea</taxon>
        <taxon>Fasciolidae</taxon>
        <taxon>Fasciola</taxon>
    </lineage>
</organism>
<dbReference type="Proteomes" id="UP000316759">
    <property type="component" value="Unassembled WGS sequence"/>
</dbReference>
<protein>
    <submittedName>
        <fullName evidence="2">Uncharacterized protein</fullName>
    </submittedName>
</protein>
<proteinExistence type="predicted"/>
<sequence>MFAQYKPSNYTTTTMDSSSALSQVPDGQAEETLAVSRTSCFYRSYDHHLRHKCPAKDATCKSCDEQGHFQKAYRASTNTKHAATSFPFLVSFIITAAAPTGLGKAITEVTLNGVEL</sequence>
<dbReference type="EMBL" id="SUNJ01003691">
    <property type="protein sequence ID" value="TPP65054.1"/>
    <property type="molecule type" value="Genomic_DNA"/>
</dbReference>
<accession>A0A504YUB8</accession>
<feature type="compositionally biased region" description="Polar residues" evidence="1">
    <location>
        <begin position="1"/>
        <end position="22"/>
    </location>
</feature>